<protein>
    <submittedName>
        <fullName evidence="1">Uncharacterized protein</fullName>
    </submittedName>
</protein>
<dbReference type="Proteomes" id="UP001303160">
    <property type="component" value="Unassembled WGS sequence"/>
</dbReference>
<reference evidence="1" key="1">
    <citation type="journal article" date="2023" name="Mol. Phylogenet. Evol.">
        <title>Genome-scale phylogeny and comparative genomics of the fungal order Sordariales.</title>
        <authorList>
            <person name="Hensen N."/>
            <person name="Bonometti L."/>
            <person name="Westerberg I."/>
            <person name="Brannstrom I.O."/>
            <person name="Guillou S."/>
            <person name="Cros-Aarteil S."/>
            <person name="Calhoun S."/>
            <person name="Haridas S."/>
            <person name="Kuo A."/>
            <person name="Mondo S."/>
            <person name="Pangilinan J."/>
            <person name="Riley R."/>
            <person name="LaButti K."/>
            <person name="Andreopoulos B."/>
            <person name="Lipzen A."/>
            <person name="Chen C."/>
            <person name="Yan M."/>
            <person name="Daum C."/>
            <person name="Ng V."/>
            <person name="Clum A."/>
            <person name="Steindorff A."/>
            <person name="Ohm R.A."/>
            <person name="Martin F."/>
            <person name="Silar P."/>
            <person name="Natvig D.O."/>
            <person name="Lalanne C."/>
            <person name="Gautier V."/>
            <person name="Ament-Velasquez S.L."/>
            <person name="Kruys A."/>
            <person name="Hutchinson M.I."/>
            <person name="Powell A.J."/>
            <person name="Barry K."/>
            <person name="Miller A.N."/>
            <person name="Grigoriev I.V."/>
            <person name="Debuchy R."/>
            <person name="Gladieux P."/>
            <person name="Hiltunen Thoren M."/>
            <person name="Johannesson H."/>
        </authorList>
    </citation>
    <scope>NUCLEOTIDE SEQUENCE</scope>
    <source>
        <strain evidence="1">CBS 315.58</strain>
    </source>
</reference>
<keyword evidence="2" id="KW-1185">Reference proteome</keyword>
<gene>
    <name evidence="1" type="ORF">QBC40DRAFT_262189</name>
</gene>
<name>A0AAN6XNX2_9PEZI</name>
<evidence type="ECO:0000313" key="1">
    <source>
        <dbReference type="EMBL" id="KAK4203895.1"/>
    </source>
</evidence>
<dbReference type="AlphaFoldDB" id="A0AAN6XNX2"/>
<reference evidence="1" key="2">
    <citation type="submission" date="2023-05" db="EMBL/GenBank/DDBJ databases">
        <authorList>
            <consortium name="Lawrence Berkeley National Laboratory"/>
            <person name="Steindorff A."/>
            <person name="Hensen N."/>
            <person name="Bonometti L."/>
            <person name="Westerberg I."/>
            <person name="Brannstrom I.O."/>
            <person name="Guillou S."/>
            <person name="Cros-Aarteil S."/>
            <person name="Calhoun S."/>
            <person name="Haridas S."/>
            <person name="Kuo A."/>
            <person name="Mondo S."/>
            <person name="Pangilinan J."/>
            <person name="Riley R."/>
            <person name="Labutti K."/>
            <person name="Andreopoulos B."/>
            <person name="Lipzen A."/>
            <person name="Chen C."/>
            <person name="Yanf M."/>
            <person name="Daum C."/>
            <person name="Ng V."/>
            <person name="Clum A."/>
            <person name="Ohm R."/>
            <person name="Martin F."/>
            <person name="Silar P."/>
            <person name="Natvig D."/>
            <person name="Lalanne C."/>
            <person name="Gautier V."/>
            <person name="Ament-Velasquez S.L."/>
            <person name="Kruys A."/>
            <person name="Hutchinson M.I."/>
            <person name="Powell A.J."/>
            <person name="Barry K."/>
            <person name="Miller A.N."/>
            <person name="Grigoriev I.V."/>
            <person name="Debuchy R."/>
            <person name="Gladieux P."/>
            <person name="Thoren M.H."/>
            <person name="Johannesson H."/>
        </authorList>
    </citation>
    <scope>NUCLEOTIDE SEQUENCE</scope>
    <source>
        <strain evidence="1">CBS 315.58</strain>
    </source>
</reference>
<comment type="caution">
    <text evidence="1">The sequence shown here is derived from an EMBL/GenBank/DDBJ whole genome shotgun (WGS) entry which is preliminary data.</text>
</comment>
<sequence length="326" mass="38045">MDLDDPESGDNCSSSSCVFHRSPGIKIDEYIYRDTALKRFTSLCFQSWDDHHSDMMIYEYHDRFPSVLSRIQSGDLLDITKEDISFMKRQMLDDALEVEECYLKDFVLECIKDKDHITWAAARSGDEPDFRDLCREAYEEARGTNADRKITDSSFQPAASSYEAAFMRHYAVYRADLMRIGSSDAPSMTLEKAGRNLNEGIDYEVRAFHREANRIAYGITPDDIKESHHETFDLDVHWMIRHFLQKVVHEHQQDFRQDIWPEGQRHPTSGSERLYLYGVICPLYGSIDLCCYNYSPTFTPAGDDLYDRQNIKVTWDIVHDRTYMRG</sequence>
<accession>A0AAN6XNX2</accession>
<organism evidence="1 2">
    <name type="scientific">Triangularia verruculosa</name>
    <dbReference type="NCBI Taxonomy" id="2587418"/>
    <lineage>
        <taxon>Eukaryota</taxon>
        <taxon>Fungi</taxon>
        <taxon>Dikarya</taxon>
        <taxon>Ascomycota</taxon>
        <taxon>Pezizomycotina</taxon>
        <taxon>Sordariomycetes</taxon>
        <taxon>Sordariomycetidae</taxon>
        <taxon>Sordariales</taxon>
        <taxon>Podosporaceae</taxon>
        <taxon>Triangularia</taxon>
    </lineage>
</organism>
<evidence type="ECO:0000313" key="2">
    <source>
        <dbReference type="Proteomes" id="UP001303160"/>
    </source>
</evidence>
<dbReference type="EMBL" id="MU863886">
    <property type="protein sequence ID" value="KAK4203895.1"/>
    <property type="molecule type" value="Genomic_DNA"/>
</dbReference>
<proteinExistence type="predicted"/>